<dbReference type="SUPFAM" id="SSF56935">
    <property type="entry name" value="Porins"/>
    <property type="match status" value="1"/>
</dbReference>
<name>A0A4Y4CUS6_ZOORA</name>
<evidence type="ECO:0000313" key="2">
    <source>
        <dbReference type="Proteomes" id="UP000318422"/>
    </source>
</evidence>
<dbReference type="RefSeq" id="WP_141349634.1">
    <property type="nucleotide sequence ID" value="NZ_BJNV01000010.1"/>
</dbReference>
<proteinExistence type="predicted"/>
<dbReference type="OrthoDB" id="8671749at2"/>
<dbReference type="Proteomes" id="UP000318422">
    <property type="component" value="Unassembled WGS sequence"/>
</dbReference>
<protein>
    <submittedName>
        <fullName evidence="1">Uncharacterized protein</fullName>
    </submittedName>
</protein>
<reference evidence="1 2" key="1">
    <citation type="submission" date="2019-06" db="EMBL/GenBank/DDBJ databases">
        <title>Whole genome shotgun sequence of Zoogloea ramigera NBRC 15342.</title>
        <authorList>
            <person name="Hosoyama A."/>
            <person name="Uohara A."/>
            <person name="Ohji S."/>
            <person name="Ichikawa N."/>
        </authorList>
    </citation>
    <scope>NUCLEOTIDE SEQUENCE [LARGE SCALE GENOMIC DNA]</scope>
    <source>
        <strain evidence="1 2">NBRC 15342</strain>
    </source>
</reference>
<evidence type="ECO:0000313" key="1">
    <source>
        <dbReference type="EMBL" id="GEC94767.1"/>
    </source>
</evidence>
<sequence>MLLLGTGLPALASDVPPLRVSTLLGEARRPVTLFESDELDPPELGMSRSLGEASQQMQQMAAVEQGSEASDVPLGKGIGTRISASETLAYDSNLFRLSGPAAARAAGLAGMGSWASQTRLGLGLEKSRAGQQWVLDYELGVHRFGSFGFLDHTTQTAIGRWRWTAGPDWKGELSAERREALDDFAYYRNQRRSVALTQQATGSAFYHLGAGWHLGVQAGQGSRRYPDGARPGNEIDFAGLDTVLRYAPESGAVVAVTRRRASGSYPNVPTGSGALAETSFDQDELFAEATLPLKSGTRLQLRLGNVSRSYGRYAQSDFSGRNGLAGLDWQLTPRTRVSAALRYDTEPAQDFVSSYVAVRGLRLGSLWEYSPKLRVEGRLEWRDAEYRGDPGFGARAAARREDKGVLAALAGNWQIGPRTRGVATLMREHRGSSAAGLDFDYWTLSGSLQWVF</sequence>
<dbReference type="EMBL" id="BJNV01000010">
    <property type="protein sequence ID" value="GEC94767.1"/>
    <property type="molecule type" value="Genomic_DNA"/>
</dbReference>
<organism evidence="1 2">
    <name type="scientific">Zoogloea ramigera</name>
    <dbReference type="NCBI Taxonomy" id="350"/>
    <lineage>
        <taxon>Bacteria</taxon>
        <taxon>Pseudomonadati</taxon>
        <taxon>Pseudomonadota</taxon>
        <taxon>Betaproteobacteria</taxon>
        <taxon>Rhodocyclales</taxon>
        <taxon>Zoogloeaceae</taxon>
        <taxon>Zoogloea</taxon>
    </lineage>
</organism>
<gene>
    <name evidence="1" type="ORF">ZRA01_08400</name>
</gene>
<keyword evidence="2" id="KW-1185">Reference proteome</keyword>
<comment type="caution">
    <text evidence="1">The sequence shown here is derived from an EMBL/GenBank/DDBJ whole genome shotgun (WGS) entry which is preliminary data.</text>
</comment>
<dbReference type="AlphaFoldDB" id="A0A4Y4CUS6"/>
<accession>A0A4Y4CUS6</accession>